<feature type="domain" description="Dihydroorotase catalytic" evidence="7">
    <location>
        <begin position="53"/>
        <end position="241"/>
    </location>
</feature>
<name>A0A7M2Z0J8_9ACTN</name>
<comment type="cofactor">
    <cofactor evidence="6">
        <name>Zn(2+)</name>
        <dbReference type="ChEBI" id="CHEBI:29105"/>
    </cofactor>
    <text evidence="6">Binds 2 Zn(2+) ions per subunit.</text>
</comment>
<evidence type="ECO:0000313" key="9">
    <source>
        <dbReference type="Proteomes" id="UP000254134"/>
    </source>
</evidence>
<keyword evidence="3 6" id="KW-0479">Metal-binding</keyword>
<dbReference type="InterPro" id="IPR002195">
    <property type="entry name" value="Dihydroorotase_CS"/>
</dbReference>
<comment type="pathway">
    <text evidence="6">Pyrimidine metabolism; UMP biosynthesis via de novo pathway; (S)-dihydroorotate from bicarbonate: step 3/3.</text>
</comment>
<dbReference type="PANTHER" id="PTHR43668:SF2">
    <property type="entry name" value="ALLANTOINASE"/>
    <property type="match status" value="1"/>
</dbReference>
<dbReference type="HAMAP" id="MF_00220_B">
    <property type="entry name" value="PyrC_classI_B"/>
    <property type="match status" value="1"/>
</dbReference>
<feature type="binding site" evidence="6">
    <location>
        <position position="182"/>
    </location>
    <ligand>
        <name>Zn(2+)</name>
        <dbReference type="ChEBI" id="CHEBI:29105"/>
        <label>2</label>
    </ligand>
</feature>
<keyword evidence="6" id="KW-0862">Zinc</keyword>
<dbReference type="GO" id="GO:0004038">
    <property type="term" value="F:allantoinase activity"/>
    <property type="evidence" value="ECO:0007669"/>
    <property type="project" value="TreeGrafter"/>
</dbReference>
<evidence type="ECO:0000259" key="7">
    <source>
        <dbReference type="Pfam" id="PF12890"/>
    </source>
</evidence>
<dbReference type="InterPro" id="IPR032466">
    <property type="entry name" value="Metal_Hydrolase"/>
</dbReference>
<comment type="catalytic activity">
    <reaction evidence="6">
        <text>(S)-dihydroorotate + H2O = N-carbamoyl-L-aspartate + H(+)</text>
        <dbReference type="Rhea" id="RHEA:24296"/>
        <dbReference type="ChEBI" id="CHEBI:15377"/>
        <dbReference type="ChEBI" id="CHEBI:15378"/>
        <dbReference type="ChEBI" id="CHEBI:30864"/>
        <dbReference type="ChEBI" id="CHEBI:32814"/>
        <dbReference type="EC" id="3.5.2.3"/>
    </reaction>
</comment>
<dbReference type="Pfam" id="PF12890">
    <property type="entry name" value="DHOase"/>
    <property type="match status" value="1"/>
</dbReference>
<dbReference type="PROSITE" id="PS00482">
    <property type="entry name" value="DIHYDROOROTASE_1"/>
    <property type="match status" value="1"/>
</dbReference>
<dbReference type="NCBIfam" id="TIGR00857">
    <property type="entry name" value="pyrC_multi"/>
    <property type="match status" value="1"/>
</dbReference>
<dbReference type="RefSeq" id="WP_114795438.1">
    <property type="nucleotide sequence ID" value="NZ_QQZY01000002.1"/>
</dbReference>
<feature type="active site" evidence="6">
    <location>
        <position position="308"/>
    </location>
</feature>
<keyword evidence="4 6" id="KW-0378">Hydrolase</keyword>
<feature type="binding site" evidence="6">
    <location>
        <position position="65"/>
    </location>
    <ligand>
        <name>Zn(2+)</name>
        <dbReference type="ChEBI" id="CHEBI:29105"/>
        <label>1</label>
    </ligand>
</feature>
<dbReference type="PROSITE" id="PS00483">
    <property type="entry name" value="DIHYDROOROTASE_2"/>
    <property type="match status" value="1"/>
</dbReference>
<dbReference type="Gene3D" id="2.30.40.10">
    <property type="entry name" value="Urease, subunit C, domain 1"/>
    <property type="match status" value="1"/>
</dbReference>
<feature type="binding site" evidence="6">
    <location>
        <position position="155"/>
    </location>
    <ligand>
        <name>Zn(2+)</name>
        <dbReference type="ChEBI" id="CHEBI:29105"/>
        <label>1</label>
    </ligand>
</feature>
<evidence type="ECO:0000256" key="5">
    <source>
        <dbReference type="ARBA" id="ARBA00022975"/>
    </source>
</evidence>
<dbReference type="GO" id="GO:0004151">
    <property type="term" value="F:dihydroorotase activity"/>
    <property type="evidence" value="ECO:0007669"/>
    <property type="project" value="UniProtKB-UniRule"/>
</dbReference>
<evidence type="ECO:0000256" key="2">
    <source>
        <dbReference type="ARBA" id="ARBA00010286"/>
    </source>
</evidence>
<dbReference type="InterPro" id="IPR024403">
    <property type="entry name" value="DHOase_cat"/>
</dbReference>
<dbReference type="InterPro" id="IPR004722">
    <property type="entry name" value="DHOase"/>
</dbReference>
<dbReference type="Proteomes" id="UP000254134">
    <property type="component" value="Unassembled WGS sequence"/>
</dbReference>
<feature type="binding site" evidence="6">
    <location>
        <position position="281"/>
    </location>
    <ligand>
        <name>substrate</name>
    </ligand>
</feature>
<sequence>MTLFCRGGARDTLRIEGARVLDPAGGVDGAFDVAIEHGRITRLEPAAEAARGLVLAPAFVDPHVHLRTPGREDEETVASGTAAAAAGGYCAILAMPNTDPVVDCASVLGALIEAARAEAVVPTGFVAAISRGLRGDQLTEMAELAALGAAGFSDDGKPVVSAGLMRRALQYSAVAGRPLALHEEEPTLSRDGQMHEGAVSAELGLAGWPSVAESTMIERDCALAAYEQRSLHIMHVSARESVAAVRAAQARGVAVTAEATPHHLCLTDDAVRTLDTNVKMNPPLRSEDDRQALLDGLRDGTIACVATDHAPHARHEKDVPFEEAPFGVIGLETAFSALYTFLVEPGVLPLELVLERMSAGPAQAFGLPLPRIAEGEVANVVLLDLEARWTVSEEETRSRSVNSWLLGRTLRGAVVKTVADGRVVFAA</sequence>
<keyword evidence="9" id="KW-1185">Reference proteome</keyword>
<dbReference type="SUPFAM" id="SSF51338">
    <property type="entry name" value="Composite domain of metallo-dependent hydrolases"/>
    <property type="match status" value="1"/>
</dbReference>
<organism evidence="8 9">
    <name type="scientific">Gaiella occulta</name>
    <dbReference type="NCBI Taxonomy" id="1002870"/>
    <lineage>
        <taxon>Bacteria</taxon>
        <taxon>Bacillati</taxon>
        <taxon>Actinomycetota</taxon>
        <taxon>Thermoleophilia</taxon>
        <taxon>Gaiellales</taxon>
        <taxon>Gaiellaceae</taxon>
        <taxon>Gaiella</taxon>
    </lineage>
</organism>
<dbReference type="PANTHER" id="PTHR43668">
    <property type="entry name" value="ALLANTOINASE"/>
    <property type="match status" value="1"/>
</dbReference>
<reference evidence="9" key="2">
    <citation type="journal article" date="2019" name="MicrobiologyOpen">
        <title>High-quality draft genome sequence of Gaiella occulta isolated from a 150 meter deep mineral water borehole and comparison with the genome sequences of other deep-branching lineages of the phylum Actinobacteria.</title>
        <authorList>
            <person name="Severino R."/>
            <person name="Froufe H.J.C."/>
            <person name="Barroso C."/>
            <person name="Albuquerque L."/>
            <person name="Lobo-da-Cunha A."/>
            <person name="da Costa M.S."/>
            <person name="Egas C."/>
        </authorList>
    </citation>
    <scope>NUCLEOTIDE SEQUENCE [LARGE SCALE GENOMIC DNA]</scope>
    <source>
        <strain evidence="9">F2-233</strain>
    </source>
</reference>
<evidence type="ECO:0000256" key="3">
    <source>
        <dbReference type="ARBA" id="ARBA00022723"/>
    </source>
</evidence>
<dbReference type="UniPathway" id="UPA00070">
    <property type="reaction ID" value="UER00117"/>
</dbReference>
<feature type="binding site" evidence="6">
    <location>
        <position position="312"/>
    </location>
    <ligand>
        <name>substrate</name>
    </ligand>
</feature>
<dbReference type="CDD" id="cd01317">
    <property type="entry name" value="DHOase_IIa"/>
    <property type="match status" value="1"/>
</dbReference>
<evidence type="ECO:0000256" key="1">
    <source>
        <dbReference type="ARBA" id="ARBA00002368"/>
    </source>
</evidence>
<feature type="binding site" evidence="6">
    <location>
        <position position="63"/>
    </location>
    <ligand>
        <name>Zn(2+)</name>
        <dbReference type="ChEBI" id="CHEBI:29105"/>
        <label>1</label>
    </ligand>
</feature>
<dbReference type="GO" id="GO:0044205">
    <property type="term" value="P:'de novo' UMP biosynthetic process"/>
    <property type="evidence" value="ECO:0007669"/>
    <property type="project" value="UniProtKB-UniRule"/>
</dbReference>
<dbReference type="InterPro" id="IPR050138">
    <property type="entry name" value="DHOase/Allantoinase_Hydrolase"/>
</dbReference>
<dbReference type="AlphaFoldDB" id="A0A7M2Z0J8"/>
<reference evidence="8 9" key="1">
    <citation type="submission" date="2018-07" db="EMBL/GenBank/DDBJ databases">
        <title>High-quality-draft genome sequence of Gaiella occulta.</title>
        <authorList>
            <person name="Severino R."/>
            <person name="Froufe H.J.C."/>
            <person name="Rainey F.A."/>
            <person name="Barroso C."/>
            <person name="Albuquerque L."/>
            <person name="Lobo-Da-Cunha A."/>
            <person name="Da Costa M.S."/>
            <person name="Egas C."/>
        </authorList>
    </citation>
    <scope>NUCLEOTIDE SEQUENCE [LARGE SCALE GENOMIC DNA]</scope>
    <source>
        <strain evidence="8 9">F2-233</strain>
    </source>
</reference>
<dbReference type="GO" id="GO:0006145">
    <property type="term" value="P:purine nucleobase catabolic process"/>
    <property type="evidence" value="ECO:0007669"/>
    <property type="project" value="TreeGrafter"/>
</dbReference>
<evidence type="ECO:0000256" key="6">
    <source>
        <dbReference type="HAMAP-Rule" id="MF_00220"/>
    </source>
</evidence>
<accession>A0A7M2Z0J8</accession>
<dbReference type="EC" id="3.5.2.3" evidence="6"/>
<protein>
    <recommendedName>
        <fullName evidence="6">Dihydroorotase</fullName>
        <shortName evidence="6">DHOase</shortName>
        <ecNumber evidence="6">3.5.2.3</ecNumber>
    </recommendedName>
</protein>
<feature type="binding site" evidence="6">
    <location>
        <position position="308"/>
    </location>
    <ligand>
        <name>Zn(2+)</name>
        <dbReference type="ChEBI" id="CHEBI:29105"/>
        <label>1</label>
    </ligand>
</feature>
<dbReference type="SUPFAM" id="SSF51556">
    <property type="entry name" value="Metallo-dependent hydrolases"/>
    <property type="match status" value="1"/>
</dbReference>
<feature type="binding site" evidence="6">
    <location>
        <position position="155"/>
    </location>
    <ligand>
        <name>Zn(2+)</name>
        <dbReference type="ChEBI" id="CHEBI:29105"/>
        <label>2</label>
    </ligand>
</feature>
<evidence type="ECO:0000313" key="8">
    <source>
        <dbReference type="EMBL" id="RDI75212.1"/>
    </source>
</evidence>
<dbReference type="OrthoDB" id="9803027at2"/>
<dbReference type="InterPro" id="IPR011059">
    <property type="entry name" value="Metal-dep_hydrolase_composite"/>
</dbReference>
<dbReference type="Gene3D" id="3.20.20.140">
    <property type="entry name" value="Metal-dependent hydrolases"/>
    <property type="match status" value="1"/>
</dbReference>
<gene>
    <name evidence="6" type="primary">pyrC</name>
    <name evidence="8" type="ORF">Gocc_1010</name>
</gene>
<proteinExistence type="inferred from homology"/>
<comment type="caution">
    <text evidence="8">The sequence shown here is derived from an EMBL/GenBank/DDBJ whole genome shotgun (WGS) entry which is preliminary data.</text>
</comment>
<dbReference type="EMBL" id="QQZY01000002">
    <property type="protein sequence ID" value="RDI75212.1"/>
    <property type="molecule type" value="Genomic_DNA"/>
</dbReference>
<feature type="binding site" evidence="6">
    <location>
        <begin position="65"/>
        <end position="67"/>
    </location>
    <ligand>
        <name>substrate</name>
    </ligand>
</feature>
<dbReference type="GO" id="GO:0005737">
    <property type="term" value="C:cytoplasm"/>
    <property type="evidence" value="ECO:0007669"/>
    <property type="project" value="TreeGrafter"/>
</dbReference>
<dbReference type="GO" id="GO:0008270">
    <property type="term" value="F:zinc ion binding"/>
    <property type="evidence" value="ECO:0007669"/>
    <property type="project" value="UniProtKB-UniRule"/>
</dbReference>
<comment type="function">
    <text evidence="1 6">Catalyzes the reversible cyclization of carbamoyl aspartate to dihydroorotate.</text>
</comment>
<feature type="binding site" evidence="6">
    <location>
        <position position="235"/>
    </location>
    <ligand>
        <name>Zn(2+)</name>
        <dbReference type="ChEBI" id="CHEBI:29105"/>
        <label>2</label>
    </ligand>
</feature>
<feature type="binding site" evidence="6">
    <location>
        <begin position="326"/>
        <end position="327"/>
    </location>
    <ligand>
        <name>substrate</name>
    </ligand>
</feature>
<keyword evidence="5 6" id="KW-0665">Pyrimidine biosynthesis</keyword>
<feature type="binding site" evidence="6">
    <location>
        <position position="97"/>
    </location>
    <ligand>
        <name>substrate</name>
    </ligand>
</feature>
<evidence type="ECO:0000256" key="4">
    <source>
        <dbReference type="ARBA" id="ARBA00022801"/>
    </source>
</evidence>
<comment type="similarity">
    <text evidence="2 6">Belongs to the metallo-dependent hydrolases superfamily. DHOase family. Class I DHOase subfamily.</text>
</comment>